<evidence type="ECO:0000256" key="3">
    <source>
        <dbReference type="ARBA" id="ARBA00022801"/>
    </source>
</evidence>
<keyword evidence="5 6" id="KW-0482">Metalloprotease</keyword>
<evidence type="ECO:0000313" key="10">
    <source>
        <dbReference type="Proteomes" id="UP000024329"/>
    </source>
</evidence>
<evidence type="ECO:0000313" key="9">
    <source>
        <dbReference type="EMBL" id="EZP83265.1"/>
    </source>
</evidence>
<name>A0A031K228_9SPHN</name>
<comment type="cofactor">
    <cofactor evidence="6">
        <name>Zn(2+)</name>
        <dbReference type="ChEBI" id="CHEBI:29105"/>
    </cofactor>
    <text evidence="6">Binds 1 zinc ion per subunit.</text>
</comment>
<dbReference type="PANTHER" id="PTHR22726">
    <property type="entry name" value="METALLOENDOPEPTIDASE OMA1"/>
    <property type="match status" value="1"/>
</dbReference>
<dbReference type="RefSeq" id="WP_036524375.1">
    <property type="nucleotide sequence ID" value="NZ_JFYZ01000003.1"/>
</dbReference>
<dbReference type="InterPro" id="IPR001915">
    <property type="entry name" value="Peptidase_M48"/>
</dbReference>
<feature type="chain" id="PRO_5001552109" evidence="7">
    <location>
        <begin position="19"/>
        <end position="398"/>
    </location>
</feature>
<dbReference type="eggNOG" id="COG4783">
    <property type="taxonomic scope" value="Bacteria"/>
</dbReference>
<dbReference type="EMBL" id="JFYZ01000003">
    <property type="protein sequence ID" value="EZP83265.1"/>
    <property type="molecule type" value="Genomic_DNA"/>
</dbReference>
<dbReference type="CDD" id="cd07324">
    <property type="entry name" value="M48C_Oma1-like"/>
    <property type="match status" value="1"/>
</dbReference>
<keyword evidence="2" id="KW-0479">Metal-binding</keyword>
<dbReference type="Gene3D" id="1.25.40.10">
    <property type="entry name" value="Tetratricopeptide repeat domain"/>
    <property type="match status" value="1"/>
</dbReference>
<evidence type="ECO:0000259" key="8">
    <source>
        <dbReference type="Pfam" id="PF01435"/>
    </source>
</evidence>
<sequence>MGRLTVAFGAAVAGVLLAGTAPPPPATTPFSTTLPPYVQAYEPTTVDERGLWMEADEQERTLRDSALVMHEDDLNRYVKGVLCKAVGQERCRSVRVYVLEVPQFNASMSPNGTMRVWSGLLLRVQNEAELAAILGHEFAHFELRHGLRAFKQARSSTDVAAWVGLLGAAAGVSPAALQMSVIGGIYRFSRDQEAAADMLSLGYMANSPYPNAAAADVWRYVMGEDDARSISRGLMPKQAYSSGFFDTHPASLARATYLQEEAMRQPHPGDYGAKAYRDAMRPYLARFLAAQVKANDFGGSEYLLQKMSGVEGWTGDLLFARGQLYRSRGNPRDLATASQFFREAITQGYAEPVVYRELGLSLMRNGEQADGRTALQEYLTRSPDASDRGMINALVATK</sequence>
<proteinExistence type="inferred from homology"/>
<dbReference type="Gene3D" id="3.30.2010.10">
    <property type="entry name" value="Metalloproteases ('zincins'), catalytic domain"/>
    <property type="match status" value="1"/>
</dbReference>
<dbReference type="GO" id="GO:0046872">
    <property type="term" value="F:metal ion binding"/>
    <property type="evidence" value="ECO:0007669"/>
    <property type="project" value="UniProtKB-KW"/>
</dbReference>
<accession>A0A031K228</accession>
<protein>
    <submittedName>
        <fullName evidence="9">Peptidase M48, Ste24p</fullName>
    </submittedName>
</protein>
<dbReference type="GO" id="GO:0016020">
    <property type="term" value="C:membrane"/>
    <property type="evidence" value="ECO:0007669"/>
    <property type="project" value="TreeGrafter"/>
</dbReference>
<organism evidence="9 10">
    <name type="scientific">Novosphingobium resinovorum</name>
    <dbReference type="NCBI Taxonomy" id="158500"/>
    <lineage>
        <taxon>Bacteria</taxon>
        <taxon>Pseudomonadati</taxon>
        <taxon>Pseudomonadota</taxon>
        <taxon>Alphaproteobacteria</taxon>
        <taxon>Sphingomonadales</taxon>
        <taxon>Sphingomonadaceae</taxon>
        <taxon>Novosphingobium</taxon>
    </lineage>
</organism>
<dbReference type="GO" id="GO:0051603">
    <property type="term" value="P:proteolysis involved in protein catabolic process"/>
    <property type="evidence" value="ECO:0007669"/>
    <property type="project" value="TreeGrafter"/>
</dbReference>
<evidence type="ECO:0000256" key="6">
    <source>
        <dbReference type="RuleBase" id="RU003983"/>
    </source>
</evidence>
<dbReference type="SUPFAM" id="SSF48452">
    <property type="entry name" value="TPR-like"/>
    <property type="match status" value="1"/>
</dbReference>
<keyword evidence="1 6" id="KW-0645">Protease</keyword>
<dbReference type="GO" id="GO:0004222">
    <property type="term" value="F:metalloendopeptidase activity"/>
    <property type="evidence" value="ECO:0007669"/>
    <property type="project" value="InterPro"/>
</dbReference>
<comment type="similarity">
    <text evidence="6">Belongs to the peptidase M48 family.</text>
</comment>
<evidence type="ECO:0000256" key="7">
    <source>
        <dbReference type="SAM" id="SignalP"/>
    </source>
</evidence>
<comment type="caution">
    <text evidence="9">The sequence shown here is derived from an EMBL/GenBank/DDBJ whole genome shotgun (WGS) entry which is preliminary data.</text>
</comment>
<dbReference type="Proteomes" id="UP000024329">
    <property type="component" value="Unassembled WGS sequence"/>
</dbReference>
<evidence type="ECO:0000256" key="1">
    <source>
        <dbReference type="ARBA" id="ARBA00022670"/>
    </source>
</evidence>
<dbReference type="PATRIC" id="fig|158500.4.peg.1410"/>
<feature type="signal peptide" evidence="7">
    <location>
        <begin position="1"/>
        <end position="18"/>
    </location>
</feature>
<evidence type="ECO:0000256" key="4">
    <source>
        <dbReference type="ARBA" id="ARBA00022833"/>
    </source>
</evidence>
<keyword evidence="7" id="KW-0732">Signal</keyword>
<evidence type="ECO:0000256" key="5">
    <source>
        <dbReference type="ARBA" id="ARBA00023049"/>
    </source>
</evidence>
<dbReference type="InterPro" id="IPR011990">
    <property type="entry name" value="TPR-like_helical_dom_sf"/>
</dbReference>
<keyword evidence="4 6" id="KW-0862">Zinc</keyword>
<dbReference type="PANTHER" id="PTHR22726:SF1">
    <property type="entry name" value="METALLOENDOPEPTIDASE OMA1, MITOCHONDRIAL"/>
    <property type="match status" value="1"/>
</dbReference>
<feature type="domain" description="Peptidase M48" evidence="8">
    <location>
        <begin position="73"/>
        <end position="261"/>
    </location>
</feature>
<dbReference type="InterPro" id="IPR051156">
    <property type="entry name" value="Mito/Outer_Membr_Metalloprot"/>
</dbReference>
<gene>
    <name evidence="9" type="ORF">BV97_01375</name>
</gene>
<dbReference type="AlphaFoldDB" id="A0A031K228"/>
<dbReference type="Pfam" id="PF01435">
    <property type="entry name" value="Peptidase_M48"/>
    <property type="match status" value="1"/>
</dbReference>
<evidence type="ECO:0000256" key="2">
    <source>
        <dbReference type="ARBA" id="ARBA00022723"/>
    </source>
</evidence>
<keyword evidence="3 6" id="KW-0378">Hydrolase</keyword>
<reference evidence="9 10" key="1">
    <citation type="submission" date="2014-03" db="EMBL/GenBank/DDBJ databases">
        <title>Whole genome sequence of Novosphingobium resinovorum KF1.</title>
        <authorList>
            <person name="Gan H.M."/>
            <person name="Gan H.Y."/>
            <person name="Chew T.H."/>
            <person name="Savka M.A."/>
        </authorList>
    </citation>
    <scope>NUCLEOTIDE SEQUENCE [LARGE SCALE GENOMIC DNA]</scope>
    <source>
        <strain evidence="9 10">KF1</strain>
    </source>
</reference>
<dbReference type="STRING" id="158500.BES08_05245"/>